<evidence type="ECO:0000313" key="2">
    <source>
        <dbReference type="Proteomes" id="UP000024404"/>
    </source>
</evidence>
<reference evidence="1" key="2">
    <citation type="submission" date="2022-06" db="UniProtKB">
        <authorList>
            <consortium name="EnsemblMetazoa"/>
        </authorList>
    </citation>
    <scope>IDENTIFICATION</scope>
</reference>
<organism evidence="1 2">
    <name type="scientific">Onchocerca volvulus</name>
    <dbReference type="NCBI Taxonomy" id="6282"/>
    <lineage>
        <taxon>Eukaryota</taxon>
        <taxon>Metazoa</taxon>
        <taxon>Ecdysozoa</taxon>
        <taxon>Nematoda</taxon>
        <taxon>Chromadorea</taxon>
        <taxon>Rhabditida</taxon>
        <taxon>Spirurina</taxon>
        <taxon>Spiruromorpha</taxon>
        <taxon>Filarioidea</taxon>
        <taxon>Onchocercidae</taxon>
        <taxon>Onchocerca</taxon>
    </lineage>
</organism>
<name>A0A8R1TJL4_ONCVO</name>
<dbReference type="AlphaFoldDB" id="A0A8R1TJL4"/>
<reference evidence="2" key="1">
    <citation type="submission" date="2013-10" db="EMBL/GenBank/DDBJ databases">
        <title>Genome sequencing of Onchocerca volvulus.</title>
        <authorList>
            <person name="Cotton J."/>
            <person name="Tsai J."/>
            <person name="Stanley E."/>
            <person name="Tracey A."/>
            <person name="Holroyd N."/>
            <person name="Lustigman S."/>
            <person name="Berriman M."/>
        </authorList>
    </citation>
    <scope>NUCLEOTIDE SEQUENCE</scope>
</reference>
<protein>
    <submittedName>
        <fullName evidence="1">Uncharacterized protein</fullName>
    </submittedName>
</protein>
<accession>A0A8R1TJL4</accession>
<dbReference type="EMBL" id="CMVM020000345">
    <property type="status" value="NOT_ANNOTATED_CDS"/>
    <property type="molecule type" value="Genomic_DNA"/>
</dbReference>
<dbReference type="EnsemblMetazoa" id="OVOC10667.1">
    <property type="protein sequence ID" value="OVOC10667.1"/>
    <property type="gene ID" value="WBGene00247476"/>
</dbReference>
<sequence length="70" mass="8456">MCLPSYEGEIMSLRKMFYWSCLCVPNNERKENIHNVPLKRLRNKDISNLTSLFKLIEVYIDYFPAYIQQH</sequence>
<keyword evidence="2" id="KW-1185">Reference proteome</keyword>
<dbReference type="Proteomes" id="UP000024404">
    <property type="component" value="Unassembled WGS sequence"/>
</dbReference>
<evidence type="ECO:0000313" key="1">
    <source>
        <dbReference type="EnsemblMetazoa" id="OVOC10667.1"/>
    </source>
</evidence>
<proteinExistence type="predicted"/>